<evidence type="ECO:0000259" key="2">
    <source>
        <dbReference type="Pfam" id="PF08595"/>
    </source>
</evidence>
<feature type="region of interest" description="Disordered" evidence="1">
    <location>
        <begin position="229"/>
        <end position="254"/>
    </location>
</feature>
<feature type="region of interest" description="Disordered" evidence="1">
    <location>
        <begin position="14"/>
        <end position="72"/>
    </location>
</feature>
<name>A0A6A6HK73_VIRVR</name>
<keyword evidence="4" id="KW-1185">Reference proteome</keyword>
<dbReference type="OrthoDB" id="441210at2759"/>
<dbReference type="AlphaFoldDB" id="A0A6A6HK73"/>
<dbReference type="Pfam" id="PF08595">
    <property type="entry name" value="RXT2_N"/>
    <property type="match status" value="1"/>
</dbReference>
<protein>
    <recommendedName>
        <fullName evidence="2">Transcriptional regulatory protein RXT2 N-terminal domain-containing protein</fullName>
    </recommendedName>
</protein>
<dbReference type="InterPro" id="IPR039602">
    <property type="entry name" value="Rxt2"/>
</dbReference>
<feature type="compositionally biased region" description="Polar residues" evidence="1">
    <location>
        <begin position="238"/>
        <end position="251"/>
    </location>
</feature>
<evidence type="ECO:0000313" key="3">
    <source>
        <dbReference type="EMBL" id="KAF2238219.1"/>
    </source>
</evidence>
<feature type="domain" description="Transcriptional regulatory protein RXT2 N-terminal" evidence="2">
    <location>
        <begin position="36"/>
        <end position="172"/>
    </location>
</feature>
<reference evidence="3" key="1">
    <citation type="journal article" date="2020" name="Stud. Mycol.">
        <title>101 Dothideomycetes genomes: a test case for predicting lifestyles and emergence of pathogens.</title>
        <authorList>
            <person name="Haridas S."/>
            <person name="Albert R."/>
            <person name="Binder M."/>
            <person name="Bloem J."/>
            <person name="Labutti K."/>
            <person name="Salamov A."/>
            <person name="Andreopoulos B."/>
            <person name="Baker S."/>
            <person name="Barry K."/>
            <person name="Bills G."/>
            <person name="Bluhm B."/>
            <person name="Cannon C."/>
            <person name="Castanera R."/>
            <person name="Culley D."/>
            <person name="Daum C."/>
            <person name="Ezra D."/>
            <person name="Gonzalez J."/>
            <person name="Henrissat B."/>
            <person name="Kuo A."/>
            <person name="Liang C."/>
            <person name="Lipzen A."/>
            <person name="Lutzoni F."/>
            <person name="Magnuson J."/>
            <person name="Mondo S."/>
            <person name="Nolan M."/>
            <person name="Ohm R."/>
            <person name="Pangilinan J."/>
            <person name="Park H.-J."/>
            <person name="Ramirez L."/>
            <person name="Alfaro M."/>
            <person name="Sun H."/>
            <person name="Tritt A."/>
            <person name="Yoshinaga Y."/>
            <person name="Zwiers L.-H."/>
            <person name="Turgeon B."/>
            <person name="Goodwin S."/>
            <person name="Spatafora J."/>
            <person name="Crous P."/>
            <person name="Grigoriev I."/>
        </authorList>
    </citation>
    <scope>NUCLEOTIDE SEQUENCE</scope>
    <source>
        <strain evidence="3">Tuck. ex Michener</strain>
    </source>
</reference>
<feature type="region of interest" description="Disordered" evidence="1">
    <location>
        <begin position="269"/>
        <end position="383"/>
    </location>
</feature>
<evidence type="ECO:0000256" key="1">
    <source>
        <dbReference type="SAM" id="MobiDB-lite"/>
    </source>
</evidence>
<dbReference type="EMBL" id="ML991776">
    <property type="protein sequence ID" value="KAF2238219.1"/>
    <property type="molecule type" value="Genomic_DNA"/>
</dbReference>
<gene>
    <name evidence="3" type="ORF">EV356DRAFT_507299</name>
</gene>
<dbReference type="Proteomes" id="UP000800092">
    <property type="component" value="Unassembled WGS sequence"/>
</dbReference>
<dbReference type="PANTHER" id="PTHR28232">
    <property type="entry name" value="TRANSCRIPTIONAL REGULATORY PROTEIN RXT2"/>
    <property type="match status" value="1"/>
</dbReference>
<dbReference type="GO" id="GO:0005829">
    <property type="term" value="C:cytosol"/>
    <property type="evidence" value="ECO:0007669"/>
    <property type="project" value="TreeGrafter"/>
</dbReference>
<evidence type="ECO:0000313" key="4">
    <source>
        <dbReference type="Proteomes" id="UP000800092"/>
    </source>
</evidence>
<sequence length="502" mass="55124">MAGQQIFIEETIRAMKKASSREDNASDSDESIVQSTNRGNKMKRKAKYVQEGKLNNPNGPQAYKRKVEHNGYTREIISRNPMRFDEDGDELEDEEISDNAEIDEEDPYSGIIIEDLLGPLTSVADLPKHPSLSIPYTSPAIAELAQNAAEMVRRENATLWRMKQMFTQLRGDEIWAPCGIFEAEGDRLMFARSQDMNAGRTSSSRRTDLLDSFGKDVAAVGTGSKLASSLTAARGPGNSMNPDSTNQSAINGTDVKNGVLGESIASQDVSPANGHVAGEGNNADLLDKHSNPSSLNDPQAETEHRIQGDHLSTGANASVGLENGTIPATNSASATEELPDAQAGDEGEEEGTTSSEPLSHRMTTRAQAKAPLSKDPSSPTASEETWIHPIFSVPASALPDRDFGLPDFEADETRKLLMLYVQKQEEVVRGAQTLYKGLLRANRMKNDVFKWSKAEGHLGEMSDGEDWYDKEEWKLDDDLVKGREEEEDETNLPGKKTRQRRQ</sequence>
<organism evidence="3 4">
    <name type="scientific">Viridothelium virens</name>
    <name type="common">Speckled blister lichen</name>
    <name type="synonym">Trypethelium virens</name>
    <dbReference type="NCBI Taxonomy" id="1048519"/>
    <lineage>
        <taxon>Eukaryota</taxon>
        <taxon>Fungi</taxon>
        <taxon>Dikarya</taxon>
        <taxon>Ascomycota</taxon>
        <taxon>Pezizomycotina</taxon>
        <taxon>Dothideomycetes</taxon>
        <taxon>Dothideomycetes incertae sedis</taxon>
        <taxon>Trypetheliales</taxon>
        <taxon>Trypetheliaceae</taxon>
        <taxon>Viridothelium</taxon>
    </lineage>
</organism>
<proteinExistence type="predicted"/>
<dbReference type="GO" id="GO:0033698">
    <property type="term" value="C:Rpd3L complex"/>
    <property type="evidence" value="ECO:0007669"/>
    <property type="project" value="TreeGrafter"/>
</dbReference>
<dbReference type="InterPro" id="IPR013904">
    <property type="entry name" value="RXT2_N"/>
</dbReference>
<feature type="region of interest" description="Disordered" evidence="1">
    <location>
        <begin position="478"/>
        <end position="502"/>
    </location>
</feature>
<accession>A0A6A6HK73</accession>
<feature type="compositionally biased region" description="Acidic residues" evidence="1">
    <location>
        <begin position="337"/>
        <end position="351"/>
    </location>
</feature>
<dbReference type="PANTHER" id="PTHR28232:SF1">
    <property type="entry name" value="TRANSCRIPTIONAL REGULATORY PROTEIN RXT2"/>
    <property type="match status" value="1"/>
</dbReference>